<name>A0A1E3G3N0_9BACT</name>
<dbReference type="AlphaFoldDB" id="A0A1E3G3N0"/>
<gene>
    <name evidence="3" type="ORF">A4H02_03750</name>
</gene>
<reference evidence="4" key="1">
    <citation type="submission" date="2016-04" db="EMBL/GenBank/DDBJ databases">
        <title>The genome sequence project of a novel Fervidobacterium isolate from a hot spring in Thailand.</title>
        <authorList>
            <person name="Gonzalez J.M."/>
            <person name="Cuecas A."/>
            <person name="Kanoksilapatham W."/>
        </authorList>
    </citation>
    <scope>NUCLEOTIDE SEQUENCE [LARGE SCALE GENOMIC DNA]</scope>
    <source>
        <strain evidence="4">FC2004</strain>
    </source>
</reference>
<comment type="caution">
    <text evidence="3">The sequence shown here is derived from an EMBL/GenBank/DDBJ whole genome shotgun (WGS) entry which is preliminary data.</text>
</comment>
<sequence length="185" mass="21870">MSSTNNISLEEIFSSLGRLFEGVSIEKIDQRQYKIITQPEKTIPVLEFLKEKGYSHLSILTCVDWIEEKKFELVYILFNWGNGVTLLVSTYVDRDNPVFYTVKHIWPTAEYYERDVHEFFGVKFEGNENCEKPLILELWNDLPPLRKDFDPLEYSKKHYPDREYEKDAIHEARIIRGDVRGEIDG</sequence>
<dbReference type="InterPro" id="IPR037232">
    <property type="entry name" value="NADH_quin_OxRdtase_su_C/D-like"/>
</dbReference>
<keyword evidence="4" id="KW-1185">Reference proteome</keyword>
<dbReference type="Gene3D" id="3.30.460.80">
    <property type="entry name" value="NADH:ubiquinone oxidoreductase, 30kDa subunit"/>
    <property type="match status" value="1"/>
</dbReference>
<dbReference type="PANTHER" id="PTHR10884">
    <property type="entry name" value="NADH DEHYDROGENASE UBIQUINONE IRON-SULFUR PROTEIN 3"/>
    <property type="match status" value="1"/>
</dbReference>
<dbReference type="STRING" id="1008305.A4H02_03750"/>
<comment type="similarity">
    <text evidence="1">Belongs to the complex I 30 kDa subunit family.</text>
</comment>
<feature type="domain" description="NADH:ubiquinone oxidoreductase 30kDa subunit" evidence="2">
    <location>
        <begin position="37"/>
        <end position="152"/>
    </location>
</feature>
<dbReference type="Pfam" id="PF00329">
    <property type="entry name" value="Complex1_30kDa"/>
    <property type="match status" value="1"/>
</dbReference>
<accession>A0A1E3G3N0</accession>
<dbReference type="OrthoDB" id="9803286at2"/>
<dbReference type="RefSeq" id="WP_069292958.1">
    <property type="nucleotide sequence ID" value="NZ_CP140110.1"/>
</dbReference>
<evidence type="ECO:0000313" key="4">
    <source>
        <dbReference type="Proteomes" id="UP000094570"/>
    </source>
</evidence>
<evidence type="ECO:0000259" key="2">
    <source>
        <dbReference type="Pfam" id="PF00329"/>
    </source>
</evidence>
<dbReference type="PANTHER" id="PTHR10884:SF14">
    <property type="entry name" value="NADH DEHYDROGENASE [UBIQUINONE] IRON-SULFUR PROTEIN 3, MITOCHONDRIAL"/>
    <property type="match status" value="1"/>
</dbReference>
<organism evidence="3 4">
    <name type="scientific">Fervidobacterium thailandense</name>
    <dbReference type="NCBI Taxonomy" id="1008305"/>
    <lineage>
        <taxon>Bacteria</taxon>
        <taxon>Thermotogati</taxon>
        <taxon>Thermotogota</taxon>
        <taxon>Thermotogae</taxon>
        <taxon>Thermotogales</taxon>
        <taxon>Fervidobacteriaceae</taxon>
        <taxon>Fervidobacterium</taxon>
    </lineage>
</organism>
<dbReference type="InterPro" id="IPR001268">
    <property type="entry name" value="NADH_UbQ_OxRdtase_30kDa_su"/>
</dbReference>
<dbReference type="SUPFAM" id="SSF143243">
    <property type="entry name" value="Nqo5-like"/>
    <property type="match status" value="1"/>
</dbReference>
<evidence type="ECO:0000313" key="3">
    <source>
        <dbReference type="EMBL" id="ODN30780.1"/>
    </source>
</evidence>
<proteinExistence type="inferred from homology"/>
<dbReference type="Proteomes" id="UP000094570">
    <property type="component" value="Unassembled WGS sequence"/>
</dbReference>
<evidence type="ECO:0000256" key="1">
    <source>
        <dbReference type="ARBA" id="ARBA00007569"/>
    </source>
</evidence>
<dbReference type="GO" id="GO:0008137">
    <property type="term" value="F:NADH dehydrogenase (ubiquinone) activity"/>
    <property type="evidence" value="ECO:0007669"/>
    <property type="project" value="InterPro"/>
</dbReference>
<dbReference type="EMBL" id="LWAF01000004">
    <property type="protein sequence ID" value="ODN30780.1"/>
    <property type="molecule type" value="Genomic_DNA"/>
</dbReference>
<protein>
    <submittedName>
        <fullName evidence="3">NADH dehydrogenase</fullName>
    </submittedName>
</protein>